<reference evidence="2" key="1">
    <citation type="submission" date="2020-05" db="EMBL/GenBank/DDBJ databases">
        <title>Mycena genomes resolve the evolution of fungal bioluminescence.</title>
        <authorList>
            <person name="Tsai I.J."/>
        </authorList>
    </citation>
    <scope>NUCLEOTIDE SEQUENCE</scope>
    <source>
        <strain evidence="2">CCC161011</strain>
    </source>
</reference>
<comment type="caution">
    <text evidence="2">The sequence shown here is derived from an EMBL/GenBank/DDBJ whole genome shotgun (WGS) entry which is preliminary data.</text>
</comment>
<gene>
    <name evidence="2" type="ORF">MVEN_02547200</name>
</gene>
<sequence length="127" mass="13889">MPTSPSGLKSKGVDSEAGDTMVASMSPSSALSNREDLRNPTFVRYEMLIDIHANKPRAPPQFVPQTFYGQLQRIYFICLKNAAPIPNYGIPAGHSIIMVEILPCKVTDIDATGPPVLSPNGNKTRRY</sequence>
<feature type="compositionally biased region" description="Polar residues" evidence="1">
    <location>
        <begin position="23"/>
        <end position="32"/>
    </location>
</feature>
<dbReference type="OrthoDB" id="6613063at2759"/>
<keyword evidence="3" id="KW-1185">Reference proteome</keyword>
<organism evidence="2 3">
    <name type="scientific">Mycena venus</name>
    <dbReference type="NCBI Taxonomy" id="2733690"/>
    <lineage>
        <taxon>Eukaryota</taxon>
        <taxon>Fungi</taxon>
        <taxon>Dikarya</taxon>
        <taxon>Basidiomycota</taxon>
        <taxon>Agaricomycotina</taxon>
        <taxon>Agaricomycetes</taxon>
        <taxon>Agaricomycetidae</taxon>
        <taxon>Agaricales</taxon>
        <taxon>Marasmiineae</taxon>
        <taxon>Mycenaceae</taxon>
        <taxon>Mycena</taxon>
    </lineage>
</organism>
<evidence type="ECO:0000313" key="3">
    <source>
        <dbReference type="Proteomes" id="UP000620124"/>
    </source>
</evidence>
<dbReference type="EMBL" id="JACAZI010000036">
    <property type="protein sequence ID" value="KAF7328318.1"/>
    <property type="molecule type" value="Genomic_DNA"/>
</dbReference>
<evidence type="ECO:0000313" key="2">
    <source>
        <dbReference type="EMBL" id="KAF7328318.1"/>
    </source>
</evidence>
<accession>A0A8H6TZG7</accession>
<evidence type="ECO:0000256" key="1">
    <source>
        <dbReference type="SAM" id="MobiDB-lite"/>
    </source>
</evidence>
<dbReference type="AlphaFoldDB" id="A0A8H6TZG7"/>
<dbReference type="Proteomes" id="UP000620124">
    <property type="component" value="Unassembled WGS sequence"/>
</dbReference>
<proteinExistence type="predicted"/>
<feature type="region of interest" description="Disordered" evidence="1">
    <location>
        <begin position="1"/>
        <end position="33"/>
    </location>
</feature>
<protein>
    <submittedName>
        <fullName evidence="2">Uncharacterized protein</fullName>
    </submittedName>
</protein>
<name>A0A8H6TZG7_9AGAR</name>